<dbReference type="EMBL" id="CP001630">
    <property type="protein sequence ID" value="ACU35582.1"/>
    <property type="molecule type" value="Genomic_DNA"/>
</dbReference>
<name>C6WBL4_ACTMD</name>
<sequence length="159" mass="17020">MPTFPDLATFRSEMEGEPLVLPVNGVTYSFPASIPARTALALVTARAIAQRVTAGEMVDPAEIASNEAHAGQVLDDLLAPELDRMLANGLTQTDLNAVGETLMAWHMGGADMALNRWQGKLPGGDARPPALSASSQQPTSPSSSTRRQRKRSKTRQNRV</sequence>
<dbReference type="RefSeq" id="WP_015800471.1">
    <property type="nucleotide sequence ID" value="NC_013093.1"/>
</dbReference>
<dbReference type="OrthoDB" id="3699553at2"/>
<dbReference type="InterPro" id="IPR055849">
    <property type="entry name" value="DUF7426"/>
</dbReference>
<accession>C6WBL4</accession>
<dbReference type="AlphaFoldDB" id="C6WBL4"/>
<evidence type="ECO:0000313" key="4">
    <source>
        <dbReference type="Proteomes" id="UP000002213"/>
    </source>
</evidence>
<dbReference type="eggNOG" id="ENOG503288F">
    <property type="taxonomic scope" value="Bacteria"/>
</dbReference>
<evidence type="ECO:0000259" key="2">
    <source>
        <dbReference type="Pfam" id="PF24201"/>
    </source>
</evidence>
<feature type="domain" description="DUF7426" evidence="2">
    <location>
        <begin position="16"/>
        <end position="150"/>
    </location>
</feature>
<dbReference type="KEGG" id="ami:Amir_1633"/>
<reference evidence="3 4" key="1">
    <citation type="journal article" date="2009" name="Stand. Genomic Sci.">
        <title>Complete genome sequence of Actinosynnema mirum type strain (101).</title>
        <authorList>
            <person name="Land M."/>
            <person name="Lapidus A."/>
            <person name="Mayilraj S."/>
            <person name="Chen F."/>
            <person name="Copeland A."/>
            <person name="Del Rio T.G."/>
            <person name="Nolan M."/>
            <person name="Lucas S."/>
            <person name="Tice H."/>
            <person name="Cheng J.F."/>
            <person name="Chertkov O."/>
            <person name="Bruce D."/>
            <person name="Goodwin L."/>
            <person name="Pitluck S."/>
            <person name="Rohde M."/>
            <person name="Goker M."/>
            <person name="Pati A."/>
            <person name="Ivanova N."/>
            <person name="Mavromatis K."/>
            <person name="Chen A."/>
            <person name="Palaniappan K."/>
            <person name="Hauser L."/>
            <person name="Chang Y.J."/>
            <person name="Jeffries C.C."/>
            <person name="Brettin T."/>
            <person name="Detter J.C."/>
            <person name="Han C."/>
            <person name="Chain P."/>
            <person name="Tindall B.J."/>
            <person name="Bristow J."/>
            <person name="Eisen J.A."/>
            <person name="Markowitz V."/>
            <person name="Hugenholtz P."/>
            <person name="Kyrpides N.C."/>
            <person name="Klenk H.P."/>
        </authorList>
    </citation>
    <scope>NUCLEOTIDE SEQUENCE [LARGE SCALE GENOMIC DNA]</scope>
    <source>
        <strain evidence="4">ATCC 29888 / DSM 43827 / JCM 3225 / NBRC 14064 / NCIMB 13271 / NRRL B-12336 / IMRU 3971 / 101</strain>
    </source>
</reference>
<keyword evidence="4" id="KW-1185">Reference proteome</keyword>
<dbReference type="Pfam" id="PF24201">
    <property type="entry name" value="DUF7426"/>
    <property type="match status" value="1"/>
</dbReference>
<dbReference type="Proteomes" id="UP000002213">
    <property type="component" value="Chromosome"/>
</dbReference>
<dbReference type="HOGENOM" id="CLU_1657100_0_0_11"/>
<protein>
    <recommendedName>
        <fullName evidence="2">DUF7426 domain-containing protein</fullName>
    </recommendedName>
</protein>
<evidence type="ECO:0000256" key="1">
    <source>
        <dbReference type="SAM" id="MobiDB-lite"/>
    </source>
</evidence>
<proteinExistence type="predicted"/>
<feature type="compositionally biased region" description="Basic residues" evidence="1">
    <location>
        <begin position="146"/>
        <end position="159"/>
    </location>
</feature>
<dbReference type="STRING" id="446462.Amir_1633"/>
<feature type="region of interest" description="Disordered" evidence="1">
    <location>
        <begin position="116"/>
        <end position="159"/>
    </location>
</feature>
<gene>
    <name evidence="3" type="ordered locus">Amir_1633</name>
</gene>
<feature type="compositionally biased region" description="Low complexity" evidence="1">
    <location>
        <begin position="126"/>
        <end position="145"/>
    </location>
</feature>
<evidence type="ECO:0000313" key="3">
    <source>
        <dbReference type="EMBL" id="ACU35582.1"/>
    </source>
</evidence>
<organism evidence="3 4">
    <name type="scientific">Actinosynnema mirum (strain ATCC 29888 / DSM 43827 / JCM 3225 / NBRC 14064 / NCIMB 13271 / NRRL B-12336 / IMRU 3971 / 101)</name>
    <dbReference type="NCBI Taxonomy" id="446462"/>
    <lineage>
        <taxon>Bacteria</taxon>
        <taxon>Bacillati</taxon>
        <taxon>Actinomycetota</taxon>
        <taxon>Actinomycetes</taxon>
        <taxon>Pseudonocardiales</taxon>
        <taxon>Pseudonocardiaceae</taxon>
        <taxon>Actinosynnema</taxon>
    </lineage>
</organism>